<proteinExistence type="predicted"/>
<dbReference type="EMBL" id="CADEAL010000512">
    <property type="protein sequence ID" value="CAB1421218.1"/>
    <property type="molecule type" value="Genomic_DNA"/>
</dbReference>
<protein>
    <submittedName>
        <fullName evidence="2">Uncharacterized protein</fullName>
    </submittedName>
</protein>
<sequence>MTTGFANTHFIRNRRRGPPRANGGVPPAPAGTVAEVIREKGPTRVHSRGRRPPYPVPSNRSAPSAPATDTAPRPKRRKAPAPAQERFHQVSDTLFQPGTVQDLGQTKGD</sequence>
<name>A0A9N7YD14_PLEPL</name>
<feature type="region of interest" description="Disordered" evidence="1">
    <location>
        <begin position="1"/>
        <end position="109"/>
    </location>
</feature>
<gene>
    <name evidence="2" type="ORF">PLEPLA_LOCUS9100</name>
</gene>
<evidence type="ECO:0000313" key="2">
    <source>
        <dbReference type="EMBL" id="CAB1421218.1"/>
    </source>
</evidence>
<feature type="compositionally biased region" description="Low complexity" evidence="1">
    <location>
        <begin position="60"/>
        <end position="71"/>
    </location>
</feature>
<feature type="compositionally biased region" description="Low complexity" evidence="1">
    <location>
        <begin position="19"/>
        <end position="34"/>
    </location>
</feature>
<feature type="compositionally biased region" description="Polar residues" evidence="1">
    <location>
        <begin position="90"/>
        <end position="109"/>
    </location>
</feature>
<accession>A0A9N7YD14</accession>
<organism evidence="2 3">
    <name type="scientific">Pleuronectes platessa</name>
    <name type="common">European plaice</name>
    <dbReference type="NCBI Taxonomy" id="8262"/>
    <lineage>
        <taxon>Eukaryota</taxon>
        <taxon>Metazoa</taxon>
        <taxon>Chordata</taxon>
        <taxon>Craniata</taxon>
        <taxon>Vertebrata</taxon>
        <taxon>Euteleostomi</taxon>
        <taxon>Actinopterygii</taxon>
        <taxon>Neopterygii</taxon>
        <taxon>Teleostei</taxon>
        <taxon>Neoteleostei</taxon>
        <taxon>Acanthomorphata</taxon>
        <taxon>Carangaria</taxon>
        <taxon>Pleuronectiformes</taxon>
        <taxon>Pleuronectoidei</taxon>
        <taxon>Pleuronectidae</taxon>
        <taxon>Pleuronectes</taxon>
    </lineage>
</organism>
<reference evidence="2" key="1">
    <citation type="submission" date="2020-03" db="EMBL/GenBank/DDBJ databases">
        <authorList>
            <person name="Weist P."/>
        </authorList>
    </citation>
    <scope>NUCLEOTIDE SEQUENCE</scope>
</reference>
<comment type="caution">
    <text evidence="2">The sequence shown here is derived from an EMBL/GenBank/DDBJ whole genome shotgun (WGS) entry which is preliminary data.</text>
</comment>
<evidence type="ECO:0000256" key="1">
    <source>
        <dbReference type="SAM" id="MobiDB-lite"/>
    </source>
</evidence>
<evidence type="ECO:0000313" key="3">
    <source>
        <dbReference type="Proteomes" id="UP001153269"/>
    </source>
</evidence>
<dbReference type="Proteomes" id="UP001153269">
    <property type="component" value="Unassembled WGS sequence"/>
</dbReference>
<keyword evidence="3" id="KW-1185">Reference proteome</keyword>
<dbReference type="AlphaFoldDB" id="A0A9N7YD14"/>